<dbReference type="Proteomes" id="UP001356427">
    <property type="component" value="Unassembled WGS sequence"/>
</dbReference>
<protein>
    <submittedName>
        <fullName evidence="3">Uncharacterized protein</fullName>
    </submittedName>
</protein>
<evidence type="ECO:0000256" key="2">
    <source>
        <dbReference type="ARBA" id="ARBA00023242"/>
    </source>
</evidence>
<comment type="subcellular location">
    <subcellularLocation>
        <location evidence="1">Nucleus</location>
    </subcellularLocation>
</comment>
<gene>
    <name evidence="3" type="ORF">J4Q44_G00233620</name>
</gene>
<dbReference type="InterPro" id="IPR033053">
    <property type="entry name" value="Hir3/CABIN1"/>
</dbReference>
<reference evidence="3 4" key="1">
    <citation type="submission" date="2021-04" db="EMBL/GenBank/DDBJ databases">
        <authorList>
            <person name="De Guttry C."/>
            <person name="Zahm M."/>
            <person name="Klopp C."/>
            <person name="Cabau C."/>
            <person name="Louis A."/>
            <person name="Berthelot C."/>
            <person name="Parey E."/>
            <person name="Roest Crollius H."/>
            <person name="Montfort J."/>
            <person name="Robinson-Rechavi M."/>
            <person name="Bucao C."/>
            <person name="Bouchez O."/>
            <person name="Gislard M."/>
            <person name="Lluch J."/>
            <person name="Milhes M."/>
            <person name="Lampietro C."/>
            <person name="Lopez Roques C."/>
            <person name="Donnadieu C."/>
            <person name="Braasch I."/>
            <person name="Desvignes T."/>
            <person name="Postlethwait J."/>
            <person name="Bobe J."/>
            <person name="Wedekind C."/>
            <person name="Guiguen Y."/>
        </authorList>
    </citation>
    <scope>NUCLEOTIDE SEQUENCE [LARGE SCALE GENOMIC DNA]</scope>
    <source>
        <strain evidence="3">Cs_M1</strain>
        <tissue evidence="3">Blood</tissue>
    </source>
</reference>
<evidence type="ECO:0000256" key="1">
    <source>
        <dbReference type="ARBA" id="ARBA00004123"/>
    </source>
</evidence>
<dbReference type="GO" id="GO:0005634">
    <property type="term" value="C:nucleus"/>
    <property type="evidence" value="ECO:0007669"/>
    <property type="project" value="UniProtKB-SubCell"/>
</dbReference>
<comment type="caution">
    <text evidence="3">The sequence shown here is derived from an EMBL/GenBank/DDBJ whole genome shotgun (WGS) entry which is preliminary data.</text>
</comment>
<dbReference type="GO" id="GO:0006325">
    <property type="term" value="P:chromatin organization"/>
    <property type="evidence" value="ECO:0007669"/>
    <property type="project" value="InterPro"/>
</dbReference>
<evidence type="ECO:0000313" key="4">
    <source>
        <dbReference type="Proteomes" id="UP001356427"/>
    </source>
</evidence>
<sequence length="551" mass="63092">MPLDSIKYMDSEQQDVHNFLLNNMSNGGILELMMRYLKVVGQRFMEEWPRGLTAVVLEVYHSWRKHSSGLPNSLLCNCSNQHIREMLLMSLSCMELQLEQWSHSKGKNGSPRKCSGGQSSVGNLFEENWLAVVVRVYWLKACFLALQGDMGQALESYDVCTGMLQSHARTTEEDKYTIYLPNLRVDAAISVEENSLLKLKDYRQCLECTEVALNEALQQLNSVPVSSHQGFSTITTLLGGIKVCFTVDSQLLSNVNRYTSMARLANNLIQLNDCSMVIPDDPKKPYFSSVMPWILLHHMIKHEEAAFNCLLRQNISTGDDDDYSNTPILPSSLMLLNTAHEYLGHRSWCCNSDRALLRFYVHVLEKEVCLSKVEDTHPYKEELEMALDQWFYCLYAYPSKKSKACYLEEHSVKQVEVLWSNALFMLQYFKPKILPQFDSYKTSMVSADLANLLKRISGIVPHSDTPILTMDEVSAYIEGTAGKMEERRDTMLETSSQCFQGASHCEGDSDEEEWLIHYMLGKIAEKRKQPPWEYVQLYKQAAHNLHEEAAR</sequence>
<dbReference type="EMBL" id="JAGTTL010000021">
    <property type="protein sequence ID" value="KAK6306437.1"/>
    <property type="molecule type" value="Genomic_DNA"/>
</dbReference>
<organism evidence="3 4">
    <name type="scientific">Coregonus suidteri</name>
    <dbReference type="NCBI Taxonomy" id="861788"/>
    <lineage>
        <taxon>Eukaryota</taxon>
        <taxon>Metazoa</taxon>
        <taxon>Chordata</taxon>
        <taxon>Craniata</taxon>
        <taxon>Vertebrata</taxon>
        <taxon>Euteleostomi</taxon>
        <taxon>Actinopterygii</taxon>
        <taxon>Neopterygii</taxon>
        <taxon>Teleostei</taxon>
        <taxon>Protacanthopterygii</taxon>
        <taxon>Salmoniformes</taxon>
        <taxon>Salmonidae</taxon>
        <taxon>Coregoninae</taxon>
        <taxon>Coregonus</taxon>
    </lineage>
</organism>
<dbReference type="GO" id="GO:0031491">
    <property type="term" value="F:nucleosome binding"/>
    <property type="evidence" value="ECO:0007669"/>
    <property type="project" value="TreeGrafter"/>
</dbReference>
<dbReference type="PANTHER" id="PTHR15502:SF7">
    <property type="entry name" value="CALCINEURIN-BINDING PROTEIN CABIN-1"/>
    <property type="match status" value="1"/>
</dbReference>
<evidence type="ECO:0000313" key="3">
    <source>
        <dbReference type="EMBL" id="KAK6306437.1"/>
    </source>
</evidence>
<accession>A0AAN8L6W0</accession>
<keyword evidence="2" id="KW-0539">Nucleus</keyword>
<dbReference type="PANTHER" id="PTHR15502">
    <property type="entry name" value="CALCINEURIN-BINDING PROTEIN CABIN 1-RELATED"/>
    <property type="match status" value="1"/>
</dbReference>
<proteinExistence type="predicted"/>
<dbReference type="AlphaFoldDB" id="A0AAN8L6W0"/>
<name>A0AAN8L6W0_9TELE</name>
<keyword evidence="4" id="KW-1185">Reference proteome</keyword>